<evidence type="ECO:0000313" key="6">
    <source>
        <dbReference type="Proteomes" id="UP001519345"/>
    </source>
</evidence>
<proteinExistence type="predicted"/>
<evidence type="ECO:0000256" key="1">
    <source>
        <dbReference type="ARBA" id="ARBA00022491"/>
    </source>
</evidence>
<evidence type="ECO:0000256" key="2">
    <source>
        <dbReference type="ARBA" id="ARBA00023125"/>
    </source>
</evidence>
<dbReference type="Gene3D" id="1.10.357.10">
    <property type="entry name" value="Tetracycline Repressor, domain 2"/>
    <property type="match status" value="1"/>
</dbReference>
<comment type="caution">
    <text evidence="5">The sequence shown here is derived from an EMBL/GenBank/DDBJ whole genome shotgun (WGS) entry which is preliminary data.</text>
</comment>
<sequence length="194" mass="22527">MLENKRGLILDSAANSFSMYGFKGTTMDKVASLAGVGKGTIYTVFDNKEDLFDAVLQQIIIEMEHIFYKCILPEKSVSDNLYEALNQLLEFRKEHQVMMKLTYEVRMFGTDHSKQALDKIEDAIIQCVESQLIQAVEQKKIYASEPSITAFLLYKLYMSLVFDYEEKYGRLDKDLIAKIFQQHFMYALIHNKEM</sequence>
<dbReference type="PANTHER" id="PTHR43479:SF11">
    <property type="entry name" value="ACREF_ENVCD OPERON REPRESSOR-RELATED"/>
    <property type="match status" value="1"/>
</dbReference>
<dbReference type="RefSeq" id="WP_209463227.1">
    <property type="nucleotide sequence ID" value="NZ_CP110224.1"/>
</dbReference>
<dbReference type="EMBL" id="JAGGKX010000010">
    <property type="protein sequence ID" value="MBP1970070.1"/>
    <property type="molecule type" value="Genomic_DNA"/>
</dbReference>
<keyword evidence="6" id="KW-1185">Reference proteome</keyword>
<dbReference type="Pfam" id="PF00440">
    <property type="entry name" value="TetR_N"/>
    <property type="match status" value="1"/>
</dbReference>
<gene>
    <name evidence="5" type="ORF">J2Z83_002186</name>
</gene>
<keyword evidence="1" id="KW-0678">Repressor</keyword>
<dbReference type="PRINTS" id="PR00455">
    <property type="entry name" value="HTHTETR"/>
</dbReference>
<dbReference type="InterPro" id="IPR001647">
    <property type="entry name" value="HTH_TetR"/>
</dbReference>
<dbReference type="Proteomes" id="UP001519345">
    <property type="component" value="Unassembled WGS sequence"/>
</dbReference>
<feature type="DNA-binding region" description="H-T-H motif" evidence="3">
    <location>
        <begin position="26"/>
        <end position="45"/>
    </location>
</feature>
<protein>
    <submittedName>
        <fullName evidence="5">TetR/AcrR family transcriptional regulator</fullName>
    </submittedName>
</protein>
<dbReference type="InterPro" id="IPR009057">
    <property type="entry name" value="Homeodomain-like_sf"/>
</dbReference>
<dbReference type="PANTHER" id="PTHR43479">
    <property type="entry name" value="ACREF/ENVCD OPERON REPRESSOR-RELATED"/>
    <property type="match status" value="1"/>
</dbReference>
<evidence type="ECO:0000256" key="3">
    <source>
        <dbReference type="PROSITE-ProRule" id="PRU00335"/>
    </source>
</evidence>
<feature type="domain" description="HTH tetR-type" evidence="4">
    <location>
        <begin position="3"/>
        <end position="63"/>
    </location>
</feature>
<dbReference type="Gene3D" id="1.10.10.60">
    <property type="entry name" value="Homeodomain-like"/>
    <property type="match status" value="1"/>
</dbReference>
<keyword evidence="2 3" id="KW-0238">DNA-binding</keyword>
<dbReference type="InterPro" id="IPR050624">
    <property type="entry name" value="HTH-type_Tx_Regulator"/>
</dbReference>
<evidence type="ECO:0000259" key="4">
    <source>
        <dbReference type="PROSITE" id="PS50977"/>
    </source>
</evidence>
<organism evidence="5 6">
    <name type="scientific">Virgibacillus natechei</name>
    <dbReference type="NCBI Taxonomy" id="1216297"/>
    <lineage>
        <taxon>Bacteria</taxon>
        <taxon>Bacillati</taxon>
        <taxon>Bacillota</taxon>
        <taxon>Bacilli</taxon>
        <taxon>Bacillales</taxon>
        <taxon>Bacillaceae</taxon>
        <taxon>Virgibacillus</taxon>
    </lineage>
</organism>
<accession>A0ABS4IHL8</accession>
<dbReference type="SUPFAM" id="SSF46689">
    <property type="entry name" value="Homeodomain-like"/>
    <property type="match status" value="1"/>
</dbReference>
<dbReference type="InterPro" id="IPR036271">
    <property type="entry name" value="Tet_transcr_reg_TetR-rel_C_sf"/>
</dbReference>
<dbReference type="PROSITE" id="PS50977">
    <property type="entry name" value="HTH_TETR_2"/>
    <property type="match status" value="1"/>
</dbReference>
<dbReference type="SUPFAM" id="SSF48498">
    <property type="entry name" value="Tetracyclin repressor-like, C-terminal domain"/>
    <property type="match status" value="1"/>
</dbReference>
<evidence type="ECO:0000313" key="5">
    <source>
        <dbReference type="EMBL" id="MBP1970070.1"/>
    </source>
</evidence>
<name>A0ABS4IHL8_9BACI</name>
<reference evidence="5 6" key="1">
    <citation type="submission" date="2021-03" db="EMBL/GenBank/DDBJ databases">
        <title>Genomic Encyclopedia of Type Strains, Phase IV (KMG-IV): sequencing the most valuable type-strain genomes for metagenomic binning, comparative biology and taxonomic classification.</title>
        <authorList>
            <person name="Goeker M."/>
        </authorList>
    </citation>
    <scope>NUCLEOTIDE SEQUENCE [LARGE SCALE GENOMIC DNA]</scope>
    <source>
        <strain evidence="5 6">DSM 25609</strain>
    </source>
</reference>